<reference evidence="2" key="1">
    <citation type="submission" date="2021-01" db="EMBL/GenBank/DDBJ databases">
        <authorList>
            <person name="Corre E."/>
            <person name="Pelletier E."/>
            <person name="Niang G."/>
            <person name="Scheremetjew M."/>
            <person name="Finn R."/>
            <person name="Kale V."/>
            <person name="Holt S."/>
            <person name="Cochrane G."/>
            <person name="Meng A."/>
            <person name="Brown T."/>
            <person name="Cohen L."/>
        </authorList>
    </citation>
    <scope>NUCLEOTIDE SEQUENCE</scope>
    <source>
        <strain evidence="2">CCMP1661</strain>
    </source>
</reference>
<dbReference type="SMART" id="SM00829">
    <property type="entry name" value="PKS_ER"/>
    <property type="match status" value="1"/>
</dbReference>
<dbReference type="Gene3D" id="3.90.180.10">
    <property type="entry name" value="Medium-chain alcohol dehydrogenases, catalytic domain"/>
    <property type="match status" value="1"/>
</dbReference>
<dbReference type="InterPro" id="IPR050700">
    <property type="entry name" value="YIM1/Zinc_Alcohol_DH_Fams"/>
</dbReference>
<dbReference type="GO" id="GO:0016491">
    <property type="term" value="F:oxidoreductase activity"/>
    <property type="evidence" value="ECO:0007669"/>
    <property type="project" value="InterPro"/>
</dbReference>
<organism evidence="2">
    <name type="scientific">Fibrocapsa japonica</name>
    <dbReference type="NCBI Taxonomy" id="94617"/>
    <lineage>
        <taxon>Eukaryota</taxon>
        <taxon>Sar</taxon>
        <taxon>Stramenopiles</taxon>
        <taxon>Ochrophyta</taxon>
        <taxon>Raphidophyceae</taxon>
        <taxon>Chattonellales</taxon>
        <taxon>Chattonellaceae</taxon>
        <taxon>Fibrocapsa</taxon>
    </lineage>
</organism>
<dbReference type="EMBL" id="HBHR01023501">
    <property type="protein sequence ID" value="CAD9874913.1"/>
    <property type="molecule type" value="Transcribed_RNA"/>
</dbReference>
<gene>
    <name evidence="2" type="ORF">FJAP1339_LOCUS12062</name>
</gene>
<dbReference type="CDD" id="cd08267">
    <property type="entry name" value="MDR1"/>
    <property type="match status" value="1"/>
</dbReference>
<dbReference type="SUPFAM" id="SSF50129">
    <property type="entry name" value="GroES-like"/>
    <property type="match status" value="1"/>
</dbReference>
<dbReference type="Gene3D" id="3.40.50.720">
    <property type="entry name" value="NAD(P)-binding Rossmann-like Domain"/>
    <property type="match status" value="1"/>
</dbReference>
<sequence length="351" mass="38312">MKAIQIHKFVEDTACLHEDTANDYLSLSSDVLKPSVLKKNQMLVQVLACSISPGDIIMIQGNMIMMHPSSFPYVPGMDICGRIVDHNNSLNFQNGDIVVAANGFDPVGGLAEYMVINNNEAVLKPQLVSNEQAASSSSSITARNAVMDHVKEADRVLVLGGSGGVGSAAIQIAKRHAKASFVATTSTQIEFCKELGADQVIDYRKQDWWNMSEFQQQRFDVIIDTVGGGNYYDRANLVGKNGNDGGKFIAVTGDEPKPDCRTVWKLLKFFGNMAGRLIYSGFKKNSLPKYVALFPYDEAKGRKEVLDWMQKGSLTVKLDETLPFTAEGVCQAFAKVGSGHAHGKVVVHITE</sequence>
<dbReference type="SUPFAM" id="SSF51735">
    <property type="entry name" value="NAD(P)-binding Rossmann-fold domains"/>
    <property type="match status" value="1"/>
</dbReference>
<dbReference type="InterPro" id="IPR011032">
    <property type="entry name" value="GroES-like_sf"/>
</dbReference>
<dbReference type="InterPro" id="IPR036291">
    <property type="entry name" value="NAD(P)-bd_dom_sf"/>
</dbReference>
<proteinExistence type="predicted"/>
<dbReference type="InterPro" id="IPR013154">
    <property type="entry name" value="ADH-like_N"/>
</dbReference>
<dbReference type="AlphaFoldDB" id="A0A7S2V6U7"/>
<dbReference type="Pfam" id="PF08240">
    <property type="entry name" value="ADH_N"/>
    <property type="match status" value="1"/>
</dbReference>
<dbReference type="Pfam" id="PF13602">
    <property type="entry name" value="ADH_zinc_N_2"/>
    <property type="match status" value="1"/>
</dbReference>
<name>A0A7S2V6U7_9STRA</name>
<protein>
    <recommendedName>
        <fullName evidence="1">Enoyl reductase (ER) domain-containing protein</fullName>
    </recommendedName>
</protein>
<dbReference type="PANTHER" id="PTHR11695">
    <property type="entry name" value="ALCOHOL DEHYDROGENASE RELATED"/>
    <property type="match status" value="1"/>
</dbReference>
<feature type="domain" description="Enoyl reductase (ER)" evidence="1">
    <location>
        <begin position="20"/>
        <end position="347"/>
    </location>
</feature>
<accession>A0A7S2V6U7</accession>
<evidence type="ECO:0000259" key="1">
    <source>
        <dbReference type="SMART" id="SM00829"/>
    </source>
</evidence>
<dbReference type="InterPro" id="IPR020843">
    <property type="entry name" value="ER"/>
</dbReference>
<evidence type="ECO:0000313" key="2">
    <source>
        <dbReference type="EMBL" id="CAD9874913.1"/>
    </source>
</evidence>
<dbReference type="GO" id="GO:0005739">
    <property type="term" value="C:mitochondrion"/>
    <property type="evidence" value="ECO:0007669"/>
    <property type="project" value="TreeGrafter"/>
</dbReference>
<dbReference type="PANTHER" id="PTHR11695:SF294">
    <property type="entry name" value="RETICULON-4-INTERACTING PROTEIN 1, MITOCHONDRIAL"/>
    <property type="match status" value="1"/>
</dbReference>